<reference evidence="2 3" key="1">
    <citation type="submission" date="2019-03" db="EMBL/GenBank/DDBJ databases">
        <title>Draft genome sequences of novel Actinobacteria.</title>
        <authorList>
            <person name="Sahin N."/>
            <person name="Ay H."/>
            <person name="Saygin H."/>
        </authorList>
    </citation>
    <scope>NUCLEOTIDE SEQUENCE [LARGE SCALE GENOMIC DNA]</scope>
    <source>
        <strain evidence="2 3">KC712</strain>
    </source>
</reference>
<sequence>MSERMPTSVVLALVGVWFQVIAGVFGAFAMLSLLSGRLDHGQDVQNAGLVRGLIVVSLVVTAVLAVSGILASKRFRWTRIVILAAEAVAVLDSLIGLVDGGGILMLVKLVLALTIGAVLLTDKGLDWFDR</sequence>
<feature type="transmembrane region" description="Helical" evidence="1">
    <location>
        <begin position="103"/>
        <end position="121"/>
    </location>
</feature>
<gene>
    <name evidence="2" type="ORF">E1294_31915</name>
</gene>
<feature type="transmembrane region" description="Helical" evidence="1">
    <location>
        <begin position="50"/>
        <end position="70"/>
    </location>
</feature>
<organism evidence="2 3">
    <name type="scientific">Nonomuraea diastatica</name>
    <dbReference type="NCBI Taxonomy" id="1848329"/>
    <lineage>
        <taxon>Bacteria</taxon>
        <taxon>Bacillati</taxon>
        <taxon>Actinomycetota</taxon>
        <taxon>Actinomycetes</taxon>
        <taxon>Streptosporangiales</taxon>
        <taxon>Streptosporangiaceae</taxon>
        <taxon>Nonomuraea</taxon>
    </lineage>
</organism>
<dbReference type="EMBL" id="SMKP01000109">
    <property type="protein sequence ID" value="TDD16238.1"/>
    <property type="molecule type" value="Genomic_DNA"/>
</dbReference>
<evidence type="ECO:0000313" key="3">
    <source>
        <dbReference type="Proteomes" id="UP000294543"/>
    </source>
</evidence>
<keyword evidence="1" id="KW-1133">Transmembrane helix</keyword>
<evidence type="ECO:0000313" key="2">
    <source>
        <dbReference type="EMBL" id="TDD16238.1"/>
    </source>
</evidence>
<accession>A0A4R4WBK7</accession>
<feature type="transmembrane region" description="Helical" evidence="1">
    <location>
        <begin position="77"/>
        <end position="97"/>
    </location>
</feature>
<keyword evidence="1" id="KW-0472">Membrane</keyword>
<evidence type="ECO:0000256" key="1">
    <source>
        <dbReference type="SAM" id="Phobius"/>
    </source>
</evidence>
<name>A0A4R4WBK7_9ACTN</name>
<comment type="caution">
    <text evidence="2">The sequence shown here is derived from an EMBL/GenBank/DDBJ whole genome shotgun (WGS) entry which is preliminary data.</text>
</comment>
<keyword evidence="3" id="KW-1185">Reference proteome</keyword>
<proteinExistence type="predicted"/>
<keyword evidence="1" id="KW-0812">Transmembrane</keyword>
<dbReference type="AlphaFoldDB" id="A0A4R4WBK7"/>
<protein>
    <submittedName>
        <fullName evidence="2">Uncharacterized protein</fullName>
    </submittedName>
</protein>
<dbReference type="Proteomes" id="UP000294543">
    <property type="component" value="Unassembled WGS sequence"/>
</dbReference>
<dbReference type="RefSeq" id="WP_132514629.1">
    <property type="nucleotide sequence ID" value="NZ_SMKP01000109.1"/>
</dbReference>